<feature type="domain" description="Ubiquitin-like" evidence="1">
    <location>
        <begin position="76"/>
        <end position="151"/>
    </location>
</feature>
<dbReference type="OrthoDB" id="428577at2759"/>
<dbReference type="PROSITE" id="PS00299">
    <property type="entry name" value="UBIQUITIN_1"/>
    <property type="match status" value="1"/>
</dbReference>
<evidence type="ECO:0000313" key="2">
    <source>
        <dbReference type="EMBL" id="CEL64043.1"/>
    </source>
</evidence>
<dbReference type="InterPro" id="IPR000626">
    <property type="entry name" value="Ubiquitin-like_dom"/>
</dbReference>
<name>A0A0B7G6B5_THACB</name>
<dbReference type="PANTHER" id="PTHR10666">
    <property type="entry name" value="UBIQUITIN"/>
    <property type="match status" value="1"/>
</dbReference>
<feature type="domain" description="Ubiquitin-like" evidence="1">
    <location>
        <begin position="1"/>
        <end position="75"/>
    </location>
</feature>
<organism evidence="2 3">
    <name type="scientific">Thanatephorus cucumeris (strain AG1-IB / isolate 7/3/14)</name>
    <name type="common">Lettuce bottom rot fungus</name>
    <name type="synonym">Rhizoctonia solani</name>
    <dbReference type="NCBI Taxonomy" id="1108050"/>
    <lineage>
        <taxon>Eukaryota</taxon>
        <taxon>Fungi</taxon>
        <taxon>Dikarya</taxon>
        <taxon>Basidiomycota</taxon>
        <taxon>Agaricomycotina</taxon>
        <taxon>Agaricomycetes</taxon>
        <taxon>Cantharellales</taxon>
        <taxon>Ceratobasidiaceae</taxon>
        <taxon>Rhizoctonia</taxon>
        <taxon>Rhizoctonia solani AG-1</taxon>
    </lineage>
</organism>
<proteinExistence type="predicted"/>
<dbReference type="SMART" id="SM00213">
    <property type="entry name" value="UBQ"/>
    <property type="match status" value="2"/>
</dbReference>
<keyword evidence="3" id="KW-1185">Reference proteome</keyword>
<sequence length="153" mass="17063">MIISVVKPDGKRINLEVRSSDTIDDVKDKIYNVEDIPIHLQCIIFNGKVLESGSLSDNNIWNESTLVLKGQSRGGMQIFVRTLKLRSIAFEVTPLDTIASVKAKIQDKDGIAIKDQRLIYGGKELADPHNLLFYNIQKESTIHMVSRVLGGAQ</sequence>
<dbReference type="SUPFAM" id="SSF54236">
    <property type="entry name" value="Ubiquitin-like"/>
    <property type="match status" value="2"/>
</dbReference>
<dbReference type="AlphaFoldDB" id="A0A0B7G6B5"/>
<dbReference type="Proteomes" id="UP000059188">
    <property type="component" value="Unassembled WGS sequence"/>
</dbReference>
<dbReference type="PRINTS" id="PR00348">
    <property type="entry name" value="UBIQUITIN"/>
</dbReference>
<evidence type="ECO:0000259" key="1">
    <source>
        <dbReference type="PROSITE" id="PS50053"/>
    </source>
</evidence>
<dbReference type="InterPro" id="IPR019954">
    <property type="entry name" value="Ubiquitin_CS"/>
</dbReference>
<reference evidence="2 3" key="1">
    <citation type="submission" date="2014-11" db="EMBL/GenBank/DDBJ databases">
        <authorList>
            <person name="Wibberg Daniel"/>
        </authorList>
    </citation>
    <scope>NUCLEOTIDE SEQUENCE [LARGE SCALE GENOMIC DNA]</scope>
    <source>
        <strain evidence="2">Rhizoctonia solani AG1-IB 7/3/14</strain>
    </source>
</reference>
<accession>A0A0B7G6B5</accession>
<dbReference type="InterPro" id="IPR019956">
    <property type="entry name" value="Ubiquitin_dom"/>
</dbReference>
<dbReference type="EMBL" id="LN679196">
    <property type="protein sequence ID" value="CEL64043.1"/>
    <property type="molecule type" value="Genomic_DNA"/>
</dbReference>
<dbReference type="Pfam" id="PF00240">
    <property type="entry name" value="ubiquitin"/>
    <property type="match status" value="2"/>
</dbReference>
<gene>
    <name evidence="2" type="ORF">RSOLAG1IB_11027</name>
</gene>
<dbReference type="STRING" id="1108050.A0A0B7G6B5"/>
<dbReference type="InterPro" id="IPR050158">
    <property type="entry name" value="Ubiquitin_ubiquitin-like"/>
</dbReference>
<dbReference type="PROSITE" id="PS50053">
    <property type="entry name" value="UBIQUITIN_2"/>
    <property type="match status" value="2"/>
</dbReference>
<dbReference type="InterPro" id="IPR029071">
    <property type="entry name" value="Ubiquitin-like_domsf"/>
</dbReference>
<dbReference type="Gene3D" id="3.10.20.90">
    <property type="entry name" value="Phosphatidylinositol 3-kinase Catalytic Subunit, Chain A, domain 1"/>
    <property type="match status" value="2"/>
</dbReference>
<dbReference type="FunFam" id="3.10.20.90:FF:000211">
    <property type="entry name" value="Polyubiquitin 9"/>
    <property type="match status" value="1"/>
</dbReference>
<protein>
    <submittedName>
        <fullName evidence="2">Polyubiquitin</fullName>
    </submittedName>
</protein>
<evidence type="ECO:0000313" key="3">
    <source>
        <dbReference type="Proteomes" id="UP000059188"/>
    </source>
</evidence>